<dbReference type="PANTHER" id="PTHR23196">
    <property type="entry name" value="PAX TRANSCRIPTION ACTIVATION DOMAIN INTERACTING PROTEIN"/>
    <property type="match status" value="1"/>
</dbReference>
<feature type="domain" description="FHA" evidence="15">
    <location>
        <begin position="65"/>
        <end position="106"/>
    </location>
</feature>
<dbReference type="GO" id="GO:0005694">
    <property type="term" value="C:chromosome"/>
    <property type="evidence" value="ECO:0007669"/>
    <property type="project" value="UniProtKB-SubCell"/>
</dbReference>
<dbReference type="InterPro" id="IPR008984">
    <property type="entry name" value="SMAD_FHA_dom_sf"/>
</dbReference>
<evidence type="ECO:0000313" key="18">
    <source>
        <dbReference type="Proteomes" id="UP000494165"/>
    </source>
</evidence>
<dbReference type="PANTHER" id="PTHR23196:SF1">
    <property type="entry name" value="PAX-INTERACTING PROTEIN 1"/>
    <property type="match status" value="1"/>
</dbReference>
<dbReference type="PROSITE" id="PS50172">
    <property type="entry name" value="BRCT"/>
    <property type="match status" value="2"/>
</dbReference>
<evidence type="ECO:0000256" key="14">
    <source>
        <dbReference type="SAM" id="MobiDB-lite"/>
    </source>
</evidence>
<evidence type="ECO:0000256" key="3">
    <source>
        <dbReference type="ARBA" id="ARBA00015014"/>
    </source>
</evidence>
<feature type="compositionally biased region" description="Low complexity" evidence="14">
    <location>
        <begin position="950"/>
        <end position="959"/>
    </location>
</feature>
<feature type="compositionally biased region" description="Basic and acidic residues" evidence="14">
    <location>
        <begin position="205"/>
        <end position="217"/>
    </location>
</feature>
<feature type="region of interest" description="Disordered" evidence="14">
    <location>
        <begin position="308"/>
        <end position="356"/>
    </location>
</feature>
<dbReference type="EMBL" id="CADEPI010000124">
    <property type="protein sequence ID" value="CAB3376112.1"/>
    <property type="molecule type" value="Genomic_DNA"/>
</dbReference>
<feature type="domain" description="BRCT" evidence="16">
    <location>
        <begin position="983"/>
        <end position="1054"/>
    </location>
</feature>
<feature type="compositionally biased region" description="Acidic residues" evidence="14">
    <location>
        <begin position="181"/>
        <end position="197"/>
    </location>
</feature>
<evidence type="ECO:0000256" key="1">
    <source>
        <dbReference type="ARBA" id="ARBA00004123"/>
    </source>
</evidence>
<evidence type="ECO:0000313" key="17">
    <source>
        <dbReference type="EMBL" id="CAB3376112.1"/>
    </source>
</evidence>
<evidence type="ECO:0000256" key="11">
    <source>
        <dbReference type="ARBA" id="ARBA00023306"/>
    </source>
</evidence>
<name>A0A8S1CZG4_9INSE</name>
<feature type="compositionally biased region" description="Basic and acidic residues" evidence="14">
    <location>
        <begin position="645"/>
        <end position="659"/>
    </location>
</feature>
<dbReference type="InterPro" id="IPR001357">
    <property type="entry name" value="BRCT_dom"/>
</dbReference>
<gene>
    <name evidence="17" type="ORF">CLODIP_2_CD10882</name>
</gene>
<keyword evidence="4" id="KW-0158">Chromosome</keyword>
<dbReference type="PROSITE" id="PS50006">
    <property type="entry name" value="FHA_DOMAIN"/>
    <property type="match status" value="1"/>
</dbReference>
<evidence type="ECO:0000256" key="13">
    <source>
        <dbReference type="ARBA" id="ARBA00030146"/>
    </source>
</evidence>
<dbReference type="GO" id="GO:0006974">
    <property type="term" value="P:DNA damage response"/>
    <property type="evidence" value="ECO:0007669"/>
    <property type="project" value="UniProtKB-KW"/>
</dbReference>
<dbReference type="Gene3D" id="2.60.200.20">
    <property type="match status" value="1"/>
</dbReference>
<evidence type="ECO:0000256" key="5">
    <source>
        <dbReference type="ARBA" id="ARBA00022499"/>
    </source>
</evidence>
<dbReference type="SUPFAM" id="SSF52113">
    <property type="entry name" value="BRCT domain"/>
    <property type="match status" value="2"/>
</dbReference>
<keyword evidence="6" id="KW-0677">Repeat</keyword>
<evidence type="ECO:0000259" key="15">
    <source>
        <dbReference type="PROSITE" id="PS50006"/>
    </source>
</evidence>
<feature type="compositionally biased region" description="Basic and acidic residues" evidence="14">
    <location>
        <begin position="168"/>
        <end position="180"/>
    </location>
</feature>
<keyword evidence="9" id="KW-0007">Acetylation</keyword>
<reference evidence="17 18" key="1">
    <citation type="submission" date="2020-04" db="EMBL/GenBank/DDBJ databases">
        <authorList>
            <person name="Alioto T."/>
            <person name="Alioto T."/>
            <person name="Gomez Garrido J."/>
        </authorList>
    </citation>
    <scope>NUCLEOTIDE SEQUENCE [LARGE SCALE GENOMIC DNA]</scope>
</reference>
<evidence type="ECO:0000259" key="16">
    <source>
        <dbReference type="PROSITE" id="PS50172"/>
    </source>
</evidence>
<feature type="compositionally biased region" description="Basic residues" evidence="14">
    <location>
        <begin position="672"/>
        <end position="690"/>
    </location>
</feature>
<feature type="compositionally biased region" description="Basic and acidic residues" evidence="14">
    <location>
        <begin position="618"/>
        <end position="627"/>
    </location>
</feature>
<dbReference type="InterPro" id="IPR051579">
    <property type="entry name" value="DDR_Transcriptional_Reg"/>
</dbReference>
<dbReference type="Pfam" id="PF00498">
    <property type="entry name" value="FHA"/>
    <property type="match status" value="1"/>
</dbReference>
<evidence type="ECO:0000256" key="9">
    <source>
        <dbReference type="ARBA" id="ARBA00022990"/>
    </source>
</evidence>
<keyword evidence="5" id="KW-1017">Isopeptide bond</keyword>
<dbReference type="AlphaFoldDB" id="A0A8S1CZG4"/>
<accession>A0A8S1CZG4</accession>
<keyword evidence="10" id="KW-0539">Nucleus</keyword>
<sequence length="1172" mass="130146">MLARDTLILHCDFKGNAGMMMETQDINYIPSDAKNAAADVSRDRDNPVGYLIVNDQEEPIYKEKTTIGRETTADIVIDAPQISRLHATVKANLAEGTIFVCVYGKNNYLKLLELDPEVFYQVTDGDTLDFRSIKATYKENKKPDNEEDSLDEAIGNGQLSQSIAEEEEKGKEKEDKMIEEEQKEDEIDEDEKVDEGECTQFEFDSPTKADKEEKADKSLSPAASNPFLDESDITPPKPRDSGFRLQRLPSFETQEQEVSEMETQAVDEPMRPPPGPKAVVEQKKPEETQNSTLELRVSLDNDTVTVLDNDTIPEEDNETVTVLEDDTAVEENNDTATDLEKTLDHTQSPSQVVELPQSLCEARKALFDDEDSEDSLHIIEIDGKGCQPKVAVKEEKVDEDPSSQSSPVATKRSPSPVESPEKPASLIDESTIIEESSDGIVEGSDDESLALKQQLLVKDTQDQTLDESKLKVTSCVIEESDGEDQEIIEDTQTASVDDSTAWDDSENVTTVEVTPKKQSEETEETTPSQEKPSEEVPIPKEQEKEEKEERSEEPEIPQKESTELAEEEPVEGETPQKEEETVAEASPEEVVATPKKSAARKKRLSVSPVKRSTRASRAVKETEMIEKAEEEEKLPEKEEEAPEEPVVREETKPDGKEPEPPLMAEDVVKTPLLKRGRKPKKAFPSKKQAKKVREDSPGLDISIAEEVREVKMSPRAAKVVAEEKLPRGRRKKAEPKVEEPVEQRPTRGSMRKSKAAPAEQSTPPDNEVKSEAPKRGGAKRKVAKAPSEQEQKESEPETEESKGRGGRKRAGKAAAESEPPVKSPKKSPKTKAAPAEPIKRTRNAAPAKQTPAKVEVEEEPPKEEKPAVRTRSGRVSVRKKFESEDEEDQVPKSNKLRKTAPVLEVKEEAKPIKTPRGRPPVKKAAAVKVEATTPTAPAAPAGRATRRGRPSSSVTSSGDSLSRTRIKYCVFFSGFEGPTTAEKDIVAKLGGQTKDDVPDARHKGEEFILVVNGTLKRTLKVLDFIGFGAPIVSQEWLKACNKANCFVDAWDYILKDKAAEKKFGFDLKECLLKASKERNVFKGWNVFFTPNVTPKGQCLKNCVVGLGGKFLPTKLKKWPDNLMIVSCEVDKAIYEAVKKDSKKLKNVLIVTVQGFFECLQQQKIVCLEQYSL</sequence>
<evidence type="ECO:0000256" key="6">
    <source>
        <dbReference type="ARBA" id="ARBA00022737"/>
    </source>
</evidence>
<evidence type="ECO:0000256" key="4">
    <source>
        <dbReference type="ARBA" id="ARBA00022454"/>
    </source>
</evidence>
<evidence type="ECO:0000256" key="8">
    <source>
        <dbReference type="ARBA" id="ARBA00022843"/>
    </source>
</evidence>
<evidence type="ECO:0000256" key="2">
    <source>
        <dbReference type="ARBA" id="ARBA00004286"/>
    </source>
</evidence>
<feature type="compositionally biased region" description="Low complexity" evidence="14">
    <location>
        <begin position="922"/>
        <end position="943"/>
    </location>
</feature>
<dbReference type="InterPro" id="IPR036420">
    <property type="entry name" value="BRCT_dom_sf"/>
</dbReference>
<protein>
    <recommendedName>
        <fullName evidence="3">Mediator of DNA damage checkpoint protein 1</fullName>
    </recommendedName>
    <alternativeName>
        <fullName evidence="13">PAX transactivation activation domain-interacting protein</fullName>
    </alternativeName>
    <alternativeName>
        <fullName evidence="12">PAX-interacting protein 1</fullName>
    </alternativeName>
</protein>
<feature type="compositionally biased region" description="Basic and acidic residues" evidence="14">
    <location>
        <begin position="787"/>
        <end position="803"/>
    </location>
</feature>
<feature type="compositionally biased region" description="Acidic residues" evidence="14">
    <location>
        <begin position="628"/>
        <end position="643"/>
    </location>
</feature>
<evidence type="ECO:0000256" key="7">
    <source>
        <dbReference type="ARBA" id="ARBA00022763"/>
    </source>
</evidence>
<dbReference type="Pfam" id="PF16589">
    <property type="entry name" value="BRCT_2"/>
    <property type="match status" value="1"/>
</dbReference>
<dbReference type="OrthoDB" id="342264at2759"/>
<keyword evidence="8" id="KW-0832">Ubl conjugation</keyword>
<dbReference type="CDD" id="cd17744">
    <property type="entry name" value="BRCT_MDC1_rpt1"/>
    <property type="match status" value="1"/>
</dbReference>
<feature type="domain" description="BRCT" evidence="16">
    <location>
        <begin position="1076"/>
        <end position="1172"/>
    </location>
</feature>
<feature type="compositionally biased region" description="Basic and acidic residues" evidence="14">
    <location>
        <begin position="531"/>
        <end position="550"/>
    </location>
</feature>
<feature type="compositionally biased region" description="Acidic residues" evidence="14">
    <location>
        <begin position="478"/>
        <end position="489"/>
    </location>
</feature>
<dbReference type="SMART" id="SM00292">
    <property type="entry name" value="BRCT"/>
    <property type="match status" value="2"/>
</dbReference>
<keyword evidence="11" id="KW-0131">Cell cycle</keyword>
<dbReference type="GO" id="GO:0005634">
    <property type="term" value="C:nucleus"/>
    <property type="evidence" value="ECO:0007669"/>
    <property type="project" value="UniProtKB-SubCell"/>
</dbReference>
<keyword evidence="18" id="KW-1185">Reference proteome</keyword>
<feature type="region of interest" description="Disordered" evidence="14">
    <location>
        <begin position="380"/>
        <end position="431"/>
    </location>
</feature>
<feature type="compositionally biased region" description="Low complexity" evidence="14">
    <location>
        <begin position="583"/>
        <end position="594"/>
    </location>
</feature>
<dbReference type="Proteomes" id="UP000494165">
    <property type="component" value="Unassembled WGS sequence"/>
</dbReference>
<keyword evidence="7" id="KW-0227">DNA damage</keyword>
<proteinExistence type="predicted"/>
<feature type="compositionally biased region" description="Basic and acidic residues" evidence="14">
    <location>
        <begin position="734"/>
        <end position="745"/>
    </location>
</feature>
<feature type="region of interest" description="Disordered" evidence="14">
    <location>
        <begin position="139"/>
        <end position="294"/>
    </location>
</feature>
<dbReference type="SUPFAM" id="SSF49879">
    <property type="entry name" value="SMAD/FHA domain"/>
    <property type="match status" value="1"/>
</dbReference>
<feature type="compositionally biased region" description="Acidic residues" evidence="14">
    <location>
        <begin position="311"/>
        <end position="333"/>
    </location>
</feature>
<dbReference type="Gene3D" id="3.40.50.10190">
    <property type="entry name" value="BRCT domain"/>
    <property type="match status" value="2"/>
</dbReference>
<evidence type="ECO:0000256" key="10">
    <source>
        <dbReference type="ARBA" id="ARBA00023242"/>
    </source>
</evidence>
<comment type="caution">
    <text evidence="17">The sequence shown here is derived from an EMBL/GenBank/DDBJ whole genome shotgun (WGS) entry which is preliminary data.</text>
</comment>
<dbReference type="InterPro" id="IPR000253">
    <property type="entry name" value="FHA_dom"/>
</dbReference>
<feature type="region of interest" description="Disordered" evidence="14">
    <location>
        <begin position="459"/>
        <end position="959"/>
    </location>
</feature>
<comment type="subcellular location">
    <subcellularLocation>
        <location evidence="2">Chromosome</location>
    </subcellularLocation>
    <subcellularLocation>
        <location evidence="1">Nucleus</location>
    </subcellularLocation>
</comment>
<organism evidence="17 18">
    <name type="scientific">Cloeon dipterum</name>
    <dbReference type="NCBI Taxonomy" id="197152"/>
    <lineage>
        <taxon>Eukaryota</taxon>
        <taxon>Metazoa</taxon>
        <taxon>Ecdysozoa</taxon>
        <taxon>Arthropoda</taxon>
        <taxon>Hexapoda</taxon>
        <taxon>Insecta</taxon>
        <taxon>Pterygota</taxon>
        <taxon>Palaeoptera</taxon>
        <taxon>Ephemeroptera</taxon>
        <taxon>Pisciforma</taxon>
        <taxon>Baetidae</taxon>
        <taxon>Cloeon</taxon>
    </lineage>
</organism>
<evidence type="ECO:0000256" key="12">
    <source>
        <dbReference type="ARBA" id="ARBA00023858"/>
    </source>
</evidence>